<evidence type="ECO:0000256" key="1">
    <source>
        <dbReference type="ARBA" id="ARBA00022737"/>
    </source>
</evidence>
<keyword evidence="4" id="KW-1185">Reference proteome</keyword>
<evidence type="ECO:0000313" key="4">
    <source>
        <dbReference type="Proteomes" id="UP000305760"/>
    </source>
</evidence>
<proteinExistence type="predicted"/>
<feature type="domain" description="Teneurin-like YD-shell" evidence="2">
    <location>
        <begin position="1178"/>
        <end position="1448"/>
    </location>
</feature>
<dbReference type="OrthoDB" id="9816400at2"/>
<comment type="caution">
    <text evidence="3">The sequence shown here is derived from an EMBL/GenBank/DDBJ whole genome shotgun (WGS) entry which is preliminary data.</text>
</comment>
<organism evidence="3 4">
    <name type="scientific">Arenimonas terrae</name>
    <dbReference type="NCBI Taxonomy" id="2546226"/>
    <lineage>
        <taxon>Bacteria</taxon>
        <taxon>Pseudomonadati</taxon>
        <taxon>Pseudomonadota</taxon>
        <taxon>Gammaproteobacteria</taxon>
        <taxon>Lysobacterales</taxon>
        <taxon>Lysobacteraceae</taxon>
        <taxon>Arenimonas</taxon>
    </lineage>
</organism>
<name>A0A5C4RU55_9GAMM</name>
<gene>
    <name evidence="3" type="ORF">E1B00_01520</name>
</gene>
<reference evidence="3 4" key="1">
    <citation type="submission" date="2019-03" db="EMBL/GenBank/DDBJ databases">
        <title>Arenimonas daejeonensis sp. nov., isolated from compost.</title>
        <authorList>
            <person name="Jeon C.O."/>
        </authorList>
    </citation>
    <scope>NUCLEOTIDE SEQUENCE [LARGE SCALE GENOMIC DNA]</scope>
    <source>
        <strain evidence="3 4">R29</strain>
    </source>
</reference>
<dbReference type="Pfam" id="PF05593">
    <property type="entry name" value="RHS_repeat"/>
    <property type="match status" value="6"/>
</dbReference>
<dbReference type="InterPro" id="IPR056823">
    <property type="entry name" value="TEN-like_YD-shell"/>
</dbReference>
<sequence length="1658" mass="178558">MNLLSKRFRFGAHSVVIAFQILAAWLLLNPTVAAQDIWSYSFNGGVYDSRDEAVSAMRASHPHGSLLQPESTRVINYGASTVLRTTYSVPYQPPQVISEPSYTIGGWGPAQGICAPSSADPTRCANEAEMMAGKFAHYQQAYPTCTITPYYATGSYASPYHTVSQYSGHPQSARIQYTFPSTEHKRLMEFDMTCGDDDEPNHHEDWMSMEASMTCPSGMVARSGKAPAYSDGNNEVAPHQMCRSTAAKPYIDSTVLQVACEPGNCNPVYPGTGDKARFETDFVFAGREFGRSYHSLQQEDPTRTIDISGTSDPMRTLAPGWQHSYTDKLYAERNPKTLYSDRGYYDFFRSVATGIFRSETNPDKVLRDFGGGYRLIEPDGSTKEFDYDGNLTRVYHPDDLANAVTLAYDGMGRLTTITDAKGRALTLLYDPGSRLLATRTDMGEETLYGYDANGNLTSVERPDGSVRVYHYGETGLAPAGFKHHLTGITDERGNRMATFGYDNRGRAILSRLNTGNPGSPTHDMTTVAYTGGFAATVTRATGESVDYTFSSHRTRRTLSRTDGDGEVEKTYDSTARLLSLTEADGTTTTFGYADTYTNSVTESVNLESERRRLMARDARHRIISTEVQSKVAGVFDTESLLTAAYEAAGQIRASCAIDPDSANASYVCGSLASAPSGVRQTLYAYCDATDVAAPNSTCPILGLLKSMDGPRTDVADTASFEYRSADDLTGCSTGGACHRKGDLYRVTDATGAVTTYSRYDLAGRPLQVVDANGIVTDLEYNVRGWLTARKVRGADNGTEADDAITRLDYDNVGQVTKVTQPDGAFVEFSYDQAHRLTGIEDNFGNTVSYTLDGAGHRISEETRDAGNVLRHSLSRVYDQLGQLETLADALSTPTDFTYDAVGQVDTVTDAFGRTTDHDYDPLGRLKRSIANVGGTGPERAETQFQYDARDNLTAVIDPKGLTTSYGYNGLGDLVTLASPDTGTTTYTYDAAGNRASQTDARGITTIYGYDALNRLTALDLPTPGQDIGFSYDTAPTVCVPGETFASGRLSGFTDPSGSTAYCYDRRGNVVRKLQSVTGTPDATVGYTHNAANRLVAMTYPSGAVVTYQRDAAGRITGVMAQPTAGSAAVTVVSDVDYLPFGPATGVTFGNGRTLDRTYDGNYGIAAIADSAVDGLALDYTLDAVGNVTGLDERLAGGGTATRSIDYDALDRLEALKNGATPIQAFTYDATGNRQSKTAGTTEAYTYPTTSHRLTQTGATARGYDAAGNTTTVGASRVFTYDDRGRMSQLTDGGVLTREYGYNARGERVVKRNPTVTGGDVTFVYDEAGRLLGEYDDAGARIQEYVWLDDTLVAVLGSHAGSSHQYVLTDHLGTPRAIVHPGTNAVVWRWDLTGSAFGDHAANEDPDGDTVAYTFNLRYPGQYFDEETGLHYNYFRDYDPGTGRYVQSDPIGLAGGASTYGYAGGNPAVNFDPRGQYCVSHRGDTLCHYPGGPMFMVPTPKGFPEHINSNGVRNALLYHRYDVTRNIGCKDPASVMNGLINRPTPDAGGPRPATTGGTANNAAVVPLMSNPVTSYLTEDLITGDPLVVNMAGSDGFFEPGYAARTVRNGVAHTYGEGLNPLQSPALTFGPLPNYLANELIWGSQMSDIISSASGCGCSE</sequence>
<keyword evidence="1" id="KW-0677">Repeat</keyword>
<dbReference type="InterPro" id="IPR022385">
    <property type="entry name" value="Rhs_assc_core"/>
</dbReference>
<dbReference type="Pfam" id="PF25023">
    <property type="entry name" value="TEN_YD-shell"/>
    <property type="match status" value="2"/>
</dbReference>
<dbReference type="InterPro" id="IPR006530">
    <property type="entry name" value="YD"/>
</dbReference>
<dbReference type="PRINTS" id="PR00394">
    <property type="entry name" value="RHSPROTEIN"/>
</dbReference>
<dbReference type="PANTHER" id="PTHR32305:SF15">
    <property type="entry name" value="PROTEIN RHSA-RELATED"/>
    <property type="match status" value="1"/>
</dbReference>
<dbReference type="NCBIfam" id="TIGR01643">
    <property type="entry name" value="YD_repeat_2x"/>
    <property type="match status" value="7"/>
</dbReference>
<protein>
    <submittedName>
        <fullName evidence="3">RHS repeat protein</fullName>
    </submittedName>
</protein>
<evidence type="ECO:0000313" key="3">
    <source>
        <dbReference type="EMBL" id="TNJ34494.1"/>
    </source>
</evidence>
<dbReference type="NCBIfam" id="TIGR03696">
    <property type="entry name" value="Rhs_assc_core"/>
    <property type="match status" value="1"/>
</dbReference>
<dbReference type="PANTHER" id="PTHR32305">
    <property type="match status" value="1"/>
</dbReference>
<accession>A0A5C4RU55</accession>
<dbReference type="EMBL" id="SMDR01000001">
    <property type="protein sequence ID" value="TNJ34494.1"/>
    <property type="molecule type" value="Genomic_DNA"/>
</dbReference>
<dbReference type="InterPro" id="IPR031325">
    <property type="entry name" value="RHS_repeat"/>
</dbReference>
<dbReference type="RefSeq" id="WP_139444935.1">
    <property type="nucleotide sequence ID" value="NZ_SMDR01000001.1"/>
</dbReference>
<dbReference type="Proteomes" id="UP000305760">
    <property type="component" value="Unassembled WGS sequence"/>
</dbReference>
<dbReference type="InterPro" id="IPR050708">
    <property type="entry name" value="T6SS_VgrG/RHS"/>
</dbReference>
<feature type="domain" description="Teneurin-like YD-shell" evidence="2">
    <location>
        <begin position="382"/>
        <end position="516"/>
    </location>
</feature>
<dbReference type="Gene3D" id="2.180.10.10">
    <property type="entry name" value="RHS repeat-associated core"/>
    <property type="match status" value="4"/>
</dbReference>
<evidence type="ECO:0000259" key="2">
    <source>
        <dbReference type="Pfam" id="PF25023"/>
    </source>
</evidence>